<dbReference type="GO" id="GO:0005886">
    <property type="term" value="C:plasma membrane"/>
    <property type="evidence" value="ECO:0007669"/>
    <property type="project" value="UniProtKB-SubCell"/>
</dbReference>
<dbReference type="GO" id="GO:0031505">
    <property type="term" value="P:fungal-type cell wall organization"/>
    <property type="evidence" value="ECO:0007669"/>
    <property type="project" value="TreeGrafter"/>
</dbReference>
<evidence type="ECO:0000256" key="8">
    <source>
        <dbReference type="ARBA" id="ARBA00023136"/>
    </source>
</evidence>
<dbReference type="InterPro" id="IPR004835">
    <property type="entry name" value="Chitin_synth"/>
</dbReference>
<dbReference type="AlphaFoldDB" id="A0A1C7NKN2"/>
<protein>
    <recommendedName>
        <fullName evidence="2">chitin synthase</fullName>
        <ecNumber evidence="2">2.4.1.16</ecNumber>
    </recommendedName>
</protein>
<keyword evidence="4" id="KW-0328">Glycosyltransferase</keyword>
<dbReference type="GO" id="GO:0004100">
    <property type="term" value="F:chitin synthase activity"/>
    <property type="evidence" value="ECO:0007669"/>
    <property type="project" value="UniProtKB-EC"/>
</dbReference>
<dbReference type="Proteomes" id="UP000093000">
    <property type="component" value="Unassembled WGS sequence"/>
</dbReference>
<dbReference type="Pfam" id="PF03142">
    <property type="entry name" value="Chitin_synth_2"/>
    <property type="match status" value="1"/>
</dbReference>
<feature type="transmembrane region" description="Helical" evidence="10">
    <location>
        <begin position="347"/>
        <end position="368"/>
    </location>
</feature>
<evidence type="ECO:0000256" key="4">
    <source>
        <dbReference type="ARBA" id="ARBA00022676"/>
    </source>
</evidence>
<dbReference type="STRING" id="101091.A0A1C7NKN2"/>
<dbReference type="GO" id="GO:0006031">
    <property type="term" value="P:chitin biosynthetic process"/>
    <property type="evidence" value="ECO:0007669"/>
    <property type="project" value="TreeGrafter"/>
</dbReference>
<dbReference type="Gene3D" id="3.90.550.10">
    <property type="entry name" value="Spore Coat Polysaccharide Biosynthesis Protein SpsA, Chain A"/>
    <property type="match status" value="1"/>
</dbReference>
<evidence type="ECO:0000256" key="1">
    <source>
        <dbReference type="ARBA" id="ARBA00004651"/>
    </source>
</evidence>
<organism evidence="12 13">
    <name type="scientific">Choanephora cucurbitarum</name>
    <dbReference type="NCBI Taxonomy" id="101091"/>
    <lineage>
        <taxon>Eukaryota</taxon>
        <taxon>Fungi</taxon>
        <taxon>Fungi incertae sedis</taxon>
        <taxon>Mucoromycota</taxon>
        <taxon>Mucoromycotina</taxon>
        <taxon>Mucoromycetes</taxon>
        <taxon>Mucorales</taxon>
        <taxon>Mucorineae</taxon>
        <taxon>Choanephoraceae</taxon>
        <taxon>Choanephoroideae</taxon>
        <taxon>Choanephora</taxon>
    </lineage>
</organism>
<keyword evidence="9" id="KW-0325">Glycoprotein</keyword>
<keyword evidence="7 10" id="KW-1133">Transmembrane helix</keyword>
<evidence type="ECO:0000256" key="3">
    <source>
        <dbReference type="ARBA" id="ARBA00022475"/>
    </source>
</evidence>
<feature type="transmembrane region" description="Helical" evidence="10">
    <location>
        <begin position="320"/>
        <end position="341"/>
    </location>
</feature>
<dbReference type="InterPro" id="IPR029044">
    <property type="entry name" value="Nucleotide-diphossugar_trans"/>
</dbReference>
<dbReference type="GO" id="GO:0030428">
    <property type="term" value="C:cell septum"/>
    <property type="evidence" value="ECO:0007669"/>
    <property type="project" value="TreeGrafter"/>
</dbReference>
<dbReference type="EC" id="2.4.1.16" evidence="2"/>
<dbReference type="OrthoDB" id="370884at2759"/>
<dbReference type="PANTHER" id="PTHR22914">
    <property type="entry name" value="CHITIN SYNTHASE"/>
    <property type="match status" value="1"/>
</dbReference>
<keyword evidence="6 10" id="KW-0812">Transmembrane</keyword>
<evidence type="ECO:0000313" key="13">
    <source>
        <dbReference type="Proteomes" id="UP000093000"/>
    </source>
</evidence>
<dbReference type="SUPFAM" id="SSF109715">
    <property type="entry name" value="DEK C-terminal domain"/>
    <property type="match status" value="1"/>
</dbReference>
<gene>
    <name evidence="12" type="primary">CHS8_7</name>
    <name evidence="12" type="ORF">A0J61_04115</name>
</gene>
<evidence type="ECO:0000256" key="9">
    <source>
        <dbReference type="ARBA" id="ARBA00023180"/>
    </source>
</evidence>
<name>A0A1C7NKN2_9FUNG</name>
<evidence type="ECO:0000256" key="10">
    <source>
        <dbReference type="SAM" id="Phobius"/>
    </source>
</evidence>
<proteinExistence type="predicted"/>
<dbReference type="EMBL" id="LUGH01000194">
    <property type="protein sequence ID" value="OBZ87834.1"/>
    <property type="molecule type" value="Genomic_DNA"/>
</dbReference>
<dbReference type="PROSITE" id="PS51998">
    <property type="entry name" value="DEK_C"/>
    <property type="match status" value="1"/>
</dbReference>
<evidence type="ECO:0000256" key="5">
    <source>
        <dbReference type="ARBA" id="ARBA00022679"/>
    </source>
</evidence>
<keyword evidence="5" id="KW-0808">Transferase</keyword>
<evidence type="ECO:0000256" key="2">
    <source>
        <dbReference type="ARBA" id="ARBA00012543"/>
    </source>
</evidence>
<keyword evidence="3" id="KW-1003">Cell membrane</keyword>
<evidence type="ECO:0000313" key="12">
    <source>
        <dbReference type="EMBL" id="OBZ87834.1"/>
    </source>
</evidence>
<evidence type="ECO:0000256" key="6">
    <source>
        <dbReference type="ARBA" id="ARBA00022692"/>
    </source>
</evidence>
<reference evidence="12 13" key="1">
    <citation type="submission" date="2016-03" db="EMBL/GenBank/DDBJ databases">
        <title>Choanephora cucurbitarum.</title>
        <authorList>
            <person name="Min B."/>
            <person name="Park H."/>
            <person name="Park J.-H."/>
            <person name="Shin H.-D."/>
            <person name="Choi I.-G."/>
        </authorList>
    </citation>
    <scope>NUCLEOTIDE SEQUENCE [LARGE SCALE GENOMIC DNA]</scope>
    <source>
        <strain evidence="12 13">KUS-F28377</strain>
    </source>
</reference>
<sequence length="608" mass="70154">MIVGSGNDRSTPRIVLDILGVDPNLDPQPRSFLSLGEGRKQHNMGKVYSGLYDYSGHIVPYIVVVKCGTADERQKPGNRGKRDSQMVLMRFLNKVHYDAPMTPLELEIHHQLKNVIGVNPVFYEFVLMVDADTEVLPDSLNRMVSCFVNDAKIIGLCGETMLSNEKDTWITMIQVYEYYISHHLAKAFESLFGSVTCLPGCFCMYRIRSTTRHQPLLASNQVIKDYAENRVDTLHKKNLLHLGEDRYLTTLILKHFPTYKTKFTPDAACMTNAPDQWPVLLSQRRRWINSTVHNLGELMFLPQLCGFCCFSMRFVVMLDLLSTLVMPAVVMYLGYLVYQLFTNTNQVPLMSIITLAGVYGLQAIIFILRRKWEHIGWMIVYILAIPVFSFLIPLYAFWHFDDFSWGTTRIVVGEKGQKRAIRPEEGYFDPEEIPTKTWSEYEQEMTDNFDDTKHYAKQEKQPMDYPDYPSSTYSKKIQDNFSQSYTAINPPTDDRRLVYPATEVSSSHSYQYNLPNIASSLYSNHTKQHSQDYFYFSKPSSVRESSSFSIPSDSVIVQEIERILDHHNLMKLTKKQVRDMLSSLFGVDMTCKKEFINRCIDESLSSRL</sequence>
<accession>A0A1C7NKN2</accession>
<comment type="subcellular location">
    <subcellularLocation>
        <location evidence="1">Cell membrane</location>
        <topology evidence="1">Multi-pass membrane protein</topology>
    </subcellularLocation>
</comment>
<dbReference type="InterPro" id="IPR014876">
    <property type="entry name" value="DEK_C"/>
</dbReference>
<keyword evidence="8 10" id="KW-0472">Membrane</keyword>
<feature type="domain" description="DEK-C" evidence="11">
    <location>
        <begin position="550"/>
        <end position="605"/>
    </location>
</feature>
<evidence type="ECO:0000256" key="7">
    <source>
        <dbReference type="ARBA" id="ARBA00022989"/>
    </source>
</evidence>
<dbReference type="PANTHER" id="PTHR22914:SF13">
    <property type="entry name" value="CHITIN SYNTHASE"/>
    <property type="match status" value="1"/>
</dbReference>
<dbReference type="SUPFAM" id="SSF53448">
    <property type="entry name" value="Nucleotide-diphospho-sugar transferases"/>
    <property type="match status" value="1"/>
</dbReference>
<comment type="caution">
    <text evidence="12">The sequence shown here is derived from an EMBL/GenBank/DDBJ whole genome shotgun (WGS) entry which is preliminary data.</text>
</comment>
<evidence type="ECO:0000259" key="11">
    <source>
        <dbReference type="PROSITE" id="PS51998"/>
    </source>
</evidence>
<dbReference type="Pfam" id="PF08766">
    <property type="entry name" value="DEK_C"/>
    <property type="match status" value="1"/>
</dbReference>
<keyword evidence="13" id="KW-1185">Reference proteome</keyword>
<dbReference type="InParanoid" id="A0A1C7NKN2"/>
<dbReference type="Gene3D" id="1.10.10.60">
    <property type="entry name" value="Homeodomain-like"/>
    <property type="match status" value="1"/>
</dbReference>
<feature type="transmembrane region" description="Helical" evidence="10">
    <location>
        <begin position="375"/>
        <end position="398"/>
    </location>
</feature>